<accession>A0A382HYV9</accession>
<gene>
    <name evidence="1" type="ORF">METZ01_LOCUS245001</name>
</gene>
<sequence>MKRLTILISTLFFLPFQIANAQVGQAYYVQVSNPTALIQALDTLNDTQAGRSDNIDVRLEISVSNGTSAATHNIVVNGAAASDMDASRRANATSQDWADFISIVQDVAAPVAELVYVFMDVDNGKESIVTSPNSYNNYVHLQVSDVATYMEALEDLMAADTRNVYMHAYQVFGTGPNGANLTVVLSANTLEDLLAPTTGYEEFLQKTKDIRTPVSNGIYQTIRVWE</sequence>
<dbReference type="AlphaFoldDB" id="A0A382HYV9"/>
<name>A0A382HYV9_9ZZZZ</name>
<organism evidence="1">
    <name type="scientific">marine metagenome</name>
    <dbReference type="NCBI Taxonomy" id="408172"/>
    <lineage>
        <taxon>unclassified sequences</taxon>
        <taxon>metagenomes</taxon>
        <taxon>ecological metagenomes</taxon>
    </lineage>
</organism>
<protein>
    <submittedName>
        <fullName evidence="1">Uncharacterized protein</fullName>
    </submittedName>
</protein>
<proteinExistence type="predicted"/>
<reference evidence="1" key="1">
    <citation type="submission" date="2018-05" db="EMBL/GenBank/DDBJ databases">
        <authorList>
            <person name="Lanie J.A."/>
            <person name="Ng W.-L."/>
            <person name="Kazmierczak K.M."/>
            <person name="Andrzejewski T.M."/>
            <person name="Davidsen T.M."/>
            <person name="Wayne K.J."/>
            <person name="Tettelin H."/>
            <person name="Glass J.I."/>
            <person name="Rusch D."/>
            <person name="Podicherti R."/>
            <person name="Tsui H.-C.T."/>
            <person name="Winkler M.E."/>
        </authorList>
    </citation>
    <scope>NUCLEOTIDE SEQUENCE</scope>
</reference>
<dbReference type="EMBL" id="UINC01063965">
    <property type="protein sequence ID" value="SVB92147.1"/>
    <property type="molecule type" value="Genomic_DNA"/>
</dbReference>
<evidence type="ECO:0000313" key="1">
    <source>
        <dbReference type="EMBL" id="SVB92147.1"/>
    </source>
</evidence>